<dbReference type="InterPro" id="IPR009057">
    <property type="entry name" value="Homeodomain-like_sf"/>
</dbReference>
<evidence type="ECO:0000256" key="5">
    <source>
        <dbReference type="RuleBase" id="RU000682"/>
    </source>
</evidence>
<feature type="DNA-binding region" description="Homeobox" evidence="4">
    <location>
        <begin position="267"/>
        <end position="329"/>
    </location>
</feature>
<organism evidence="9 10">
    <name type="scientific">Intoshia linei</name>
    <dbReference type="NCBI Taxonomy" id="1819745"/>
    <lineage>
        <taxon>Eukaryota</taxon>
        <taxon>Metazoa</taxon>
        <taxon>Spiralia</taxon>
        <taxon>Lophotrochozoa</taxon>
        <taxon>Mesozoa</taxon>
        <taxon>Orthonectida</taxon>
        <taxon>Rhopaluridae</taxon>
        <taxon>Intoshia</taxon>
    </lineage>
</organism>
<dbReference type="Pfam" id="PF00046">
    <property type="entry name" value="Homeodomain"/>
    <property type="match status" value="1"/>
</dbReference>
<comment type="subcellular location">
    <subcellularLocation>
        <location evidence="4 5">Nucleus</location>
    </subcellularLocation>
</comment>
<dbReference type="EMBL" id="LWCA01000258">
    <property type="protein sequence ID" value="OAF69588.1"/>
    <property type="molecule type" value="Genomic_DNA"/>
</dbReference>
<keyword evidence="10" id="KW-1185">Reference proteome</keyword>
<evidence type="ECO:0000256" key="7">
    <source>
        <dbReference type="SAM" id="MobiDB-lite"/>
    </source>
</evidence>
<protein>
    <recommendedName>
        <fullName evidence="8">Homeobox domain-containing protein</fullName>
    </recommendedName>
</protein>
<accession>A0A177B5M3</accession>
<evidence type="ECO:0000256" key="6">
    <source>
        <dbReference type="SAM" id="Coils"/>
    </source>
</evidence>
<proteinExistence type="predicted"/>
<feature type="region of interest" description="Disordered" evidence="7">
    <location>
        <begin position="1"/>
        <end position="27"/>
    </location>
</feature>
<keyword evidence="2 4" id="KW-0371">Homeobox</keyword>
<dbReference type="OrthoDB" id="4187154at2759"/>
<keyword evidence="6" id="KW-0175">Coiled coil</keyword>
<keyword evidence="1 4" id="KW-0238">DNA-binding</keyword>
<evidence type="ECO:0000256" key="3">
    <source>
        <dbReference type="ARBA" id="ARBA00023242"/>
    </source>
</evidence>
<dbReference type="PROSITE" id="PS50071">
    <property type="entry name" value="HOMEOBOX_2"/>
    <property type="match status" value="1"/>
</dbReference>
<dbReference type="InterPro" id="IPR001356">
    <property type="entry name" value="HD"/>
</dbReference>
<evidence type="ECO:0000313" key="10">
    <source>
        <dbReference type="Proteomes" id="UP000078046"/>
    </source>
</evidence>
<name>A0A177B5M3_9BILA</name>
<feature type="coiled-coil region" evidence="6">
    <location>
        <begin position="243"/>
        <end position="270"/>
    </location>
</feature>
<keyword evidence="3 4" id="KW-0539">Nucleus</keyword>
<dbReference type="SMART" id="SM00389">
    <property type="entry name" value="HOX"/>
    <property type="match status" value="1"/>
</dbReference>
<feature type="domain" description="Homeobox" evidence="8">
    <location>
        <begin position="265"/>
        <end position="328"/>
    </location>
</feature>
<sequence>MNLSDESLPHNLPLDLSFKNKNEKMDNEQDSTIFRPWNGMNKIDLSSNIRVAHHYVMSDMEREMSCKVESVETMTDSGYVENSIIAHGSNKKCGKNEFVTATDLSGCTTSTKPLFCRENKEVWSNFYNSKSNCISHPKNERLNSWKGKQDENLISPNEATNQLINGFLKYALTKSNLIHTNTYPDVSSSKLKIDSALNYSNLRNDSTNCTKLQKKIKPRQNDCYDEKVLSNIVKNLKNPMDSKMNCLNKIKSEKNNLENVNMEIKSKTRERILFTHEVTKILKNWYAAHNDHPYPGLNQIHFLSDSTMLSSKQIKKWFANRRHRSKYNSTDLYPNITKSL</sequence>
<dbReference type="Gene3D" id="1.10.10.60">
    <property type="entry name" value="Homeodomain-like"/>
    <property type="match status" value="1"/>
</dbReference>
<dbReference type="CDD" id="cd00086">
    <property type="entry name" value="homeodomain"/>
    <property type="match status" value="1"/>
</dbReference>
<evidence type="ECO:0000256" key="4">
    <source>
        <dbReference type="PROSITE-ProRule" id="PRU00108"/>
    </source>
</evidence>
<evidence type="ECO:0000256" key="2">
    <source>
        <dbReference type="ARBA" id="ARBA00023155"/>
    </source>
</evidence>
<dbReference type="AlphaFoldDB" id="A0A177B5M3"/>
<dbReference type="Proteomes" id="UP000078046">
    <property type="component" value="Unassembled WGS sequence"/>
</dbReference>
<evidence type="ECO:0000313" key="9">
    <source>
        <dbReference type="EMBL" id="OAF69588.1"/>
    </source>
</evidence>
<feature type="compositionally biased region" description="Basic and acidic residues" evidence="7">
    <location>
        <begin position="18"/>
        <end position="27"/>
    </location>
</feature>
<evidence type="ECO:0000256" key="1">
    <source>
        <dbReference type="ARBA" id="ARBA00023125"/>
    </source>
</evidence>
<gene>
    <name evidence="9" type="ORF">A3Q56_02675</name>
</gene>
<dbReference type="InterPro" id="IPR017970">
    <property type="entry name" value="Homeobox_CS"/>
</dbReference>
<dbReference type="GO" id="GO:0003677">
    <property type="term" value="F:DNA binding"/>
    <property type="evidence" value="ECO:0007669"/>
    <property type="project" value="UniProtKB-UniRule"/>
</dbReference>
<evidence type="ECO:0000259" key="8">
    <source>
        <dbReference type="PROSITE" id="PS50071"/>
    </source>
</evidence>
<dbReference type="GO" id="GO:0000981">
    <property type="term" value="F:DNA-binding transcription factor activity, RNA polymerase II-specific"/>
    <property type="evidence" value="ECO:0007669"/>
    <property type="project" value="InterPro"/>
</dbReference>
<dbReference type="GO" id="GO:0005634">
    <property type="term" value="C:nucleus"/>
    <property type="evidence" value="ECO:0007669"/>
    <property type="project" value="UniProtKB-SubCell"/>
</dbReference>
<dbReference type="SUPFAM" id="SSF46689">
    <property type="entry name" value="Homeodomain-like"/>
    <property type="match status" value="1"/>
</dbReference>
<dbReference type="PROSITE" id="PS00027">
    <property type="entry name" value="HOMEOBOX_1"/>
    <property type="match status" value="1"/>
</dbReference>
<reference evidence="9 10" key="1">
    <citation type="submission" date="2016-04" db="EMBL/GenBank/DDBJ databases">
        <title>The genome of Intoshia linei affirms orthonectids as highly simplified spiralians.</title>
        <authorList>
            <person name="Mikhailov K.V."/>
            <person name="Slusarev G.S."/>
            <person name="Nikitin M.A."/>
            <person name="Logacheva M.D."/>
            <person name="Penin A."/>
            <person name="Aleoshin V."/>
            <person name="Panchin Y.V."/>
        </authorList>
    </citation>
    <scope>NUCLEOTIDE SEQUENCE [LARGE SCALE GENOMIC DNA]</scope>
    <source>
        <strain evidence="9">Intl2013</strain>
        <tissue evidence="9">Whole animal</tissue>
    </source>
</reference>
<comment type="caution">
    <text evidence="9">The sequence shown here is derived from an EMBL/GenBank/DDBJ whole genome shotgun (WGS) entry which is preliminary data.</text>
</comment>